<dbReference type="EMBL" id="BDQX01000384">
    <property type="protein sequence ID" value="GBG11153.1"/>
    <property type="molecule type" value="Genomic_DNA"/>
</dbReference>
<keyword evidence="17" id="KW-1185">Reference proteome</keyword>
<dbReference type="InterPro" id="IPR006555">
    <property type="entry name" value="ATP-dep_Helicase_C"/>
</dbReference>
<dbReference type="Gene3D" id="3.90.320.10">
    <property type="match status" value="1"/>
</dbReference>
<name>A0A2R5F3T0_9BACL</name>
<reference evidence="16 17" key="1">
    <citation type="submission" date="2017-08" db="EMBL/GenBank/DDBJ databases">
        <title>Substantial Increase in Enzyme Production by Combined Drug-Resistance Mutations in Paenibacillus agaridevorans.</title>
        <authorList>
            <person name="Tanaka Y."/>
            <person name="Funane K."/>
            <person name="Hosaka T."/>
            <person name="Shiwa Y."/>
            <person name="Fujita N."/>
            <person name="Miyazaki T."/>
            <person name="Yoshikawa H."/>
            <person name="Murakami K."/>
            <person name="Kasahara K."/>
            <person name="Inaoka T."/>
            <person name="Hiraga Y."/>
            <person name="Ochi K."/>
        </authorList>
    </citation>
    <scope>NUCLEOTIDE SEQUENCE [LARGE SCALE GENOMIC DNA]</scope>
    <source>
        <strain evidence="16 17">T-3040</strain>
    </source>
</reference>
<evidence type="ECO:0000256" key="7">
    <source>
        <dbReference type="ARBA" id="ARBA00022840"/>
    </source>
</evidence>
<dbReference type="PROSITE" id="PS51193">
    <property type="entry name" value="HELICASE_ATP_BIND_2"/>
    <property type="match status" value="1"/>
</dbReference>
<dbReference type="GO" id="GO:0005524">
    <property type="term" value="F:ATP binding"/>
    <property type="evidence" value="ECO:0007669"/>
    <property type="project" value="UniProtKB-KW"/>
</dbReference>
<proteinExistence type="inferred from homology"/>
<evidence type="ECO:0000256" key="14">
    <source>
        <dbReference type="SAM" id="MobiDB-lite"/>
    </source>
</evidence>
<dbReference type="SUPFAM" id="SSF52540">
    <property type="entry name" value="P-loop containing nucleoside triphosphate hydrolases"/>
    <property type="match status" value="2"/>
</dbReference>
<keyword evidence="5" id="KW-0378">Hydrolase</keyword>
<evidence type="ECO:0000256" key="2">
    <source>
        <dbReference type="ARBA" id="ARBA00022723"/>
    </source>
</evidence>
<evidence type="ECO:0000256" key="4">
    <source>
        <dbReference type="ARBA" id="ARBA00022763"/>
    </source>
</evidence>
<keyword evidence="7" id="KW-0067">ATP-binding</keyword>
<evidence type="ECO:0000313" key="17">
    <source>
        <dbReference type="Proteomes" id="UP000245202"/>
    </source>
</evidence>
<organism evidence="16 17">
    <name type="scientific">Paenibacillus agaridevorans</name>
    <dbReference type="NCBI Taxonomy" id="171404"/>
    <lineage>
        <taxon>Bacteria</taxon>
        <taxon>Bacillati</taxon>
        <taxon>Bacillota</taxon>
        <taxon>Bacilli</taxon>
        <taxon>Bacillales</taxon>
        <taxon>Paenibacillaceae</taxon>
        <taxon>Paenibacillus</taxon>
    </lineage>
</organism>
<dbReference type="AlphaFoldDB" id="A0A2R5F3T0"/>
<dbReference type="Gene3D" id="3.40.50.300">
    <property type="entry name" value="P-loop containing nucleotide triphosphate hydrolases"/>
    <property type="match status" value="2"/>
</dbReference>
<dbReference type="Pfam" id="PF13307">
    <property type="entry name" value="Helicase_C_2"/>
    <property type="match status" value="1"/>
</dbReference>
<dbReference type="Pfam" id="PF06733">
    <property type="entry name" value="DEAD_2"/>
    <property type="match status" value="1"/>
</dbReference>
<evidence type="ECO:0000313" key="16">
    <source>
        <dbReference type="EMBL" id="GBG11153.1"/>
    </source>
</evidence>
<keyword evidence="12" id="KW-0413">Isomerase</keyword>
<keyword evidence="3" id="KW-0547">Nucleotide-binding</keyword>
<dbReference type="Proteomes" id="UP000245202">
    <property type="component" value="Unassembled WGS sequence"/>
</dbReference>
<evidence type="ECO:0000256" key="1">
    <source>
        <dbReference type="ARBA" id="ARBA00022485"/>
    </source>
</evidence>
<evidence type="ECO:0000256" key="8">
    <source>
        <dbReference type="ARBA" id="ARBA00023004"/>
    </source>
</evidence>
<evidence type="ECO:0000256" key="5">
    <source>
        <dbReference type="ARBA" id="ARBA00022801"/>
    </source>
</evidence>
<keyword evidence="6 16" id="KW-0347">Helicase</keyword>
<keyword evidence="11" id="KW-0234">DNA repair</keyword>
<protein>
    <submittedName>
        <fullName evidence="16">ATP-dependent helicase</fullName>
    </submittedName>
</protein>
<keyword evidence="4" id="KW-0227">DNA damage</keyword>
<evidence type="ECO:0000256" key="13">
    <source>
        <dbReference type="ARBA" id="ARBA00038058"/>
    </source>
</evidence>
<keyword evidence="2" id="KW-0479">Metal-binding</keyword>
<dbReference type="GO" id="GO:0003677">
    <property type="term" value="F:DNA binding"/>
    <property type="evidence" value="ECO:0007669"/>
    <property type="project" value="UniProtKB-KW"/>
</dbReference>
<evidence type="ECO:0000256" key="12">
    <source>
        <dbReference type="ARBA" id="ARBA00023235"/>
    </source>
</evidence>
<dbReference type="PANTHER" id="PTHR11472:SF34">
    <property type="entry name" value="REGULATOR OF TELOMERE ELONGATION HELICASE 1"/>
    <property type="match status" value="1"/>
</dbReference>
<feature type="compositionally biased region" description="Basic and acidic residues" evidence="14">
    <location>
        <begin position="1"/>
        <end position="29"/>
    </location>
</feature>
<sequence>MDETKEKAAEERESVQREPELRDGEKQTEKPPYTVALPVRQLVEYVFLSGSIDSRMQSMESLQEGTKAHQRIQETYGEGDRKEVYLSAEIFCDGLVFAVDGRCDGLLATEPAPTIDEIKSTRADLATLEDKPVHWAQALFYAYMYARDEGLPAIGIQLTYVHKDTGETRRFHRETSFGELEEQVMHILRQYAPYAKLKQRHEETRDASIHALAFPFDHYRAGQRKLAGAVYKTIGEGVSLYAKAPTGIGKTISTTYPAIKAIGGGLLKRLYYLTARTTTRAAAEDALRHMQNRGLHIHSVTITAKDKICFQDEVRCDKEHCPFADGYYDRINGAILDMLEHETIMSRATIEQYARKHTVCPFEMSLDAAYASDAVICDYNYVFDPRISFKRQYAEGKKATALLVDEAHNLVDRARDIFSAELTRWPFQTLQREQKGGHRGLYEASKAINEYFVALRKSIEDNKDKPIVSDMLPDELVKHAERFALAAEQVLEGGYGGAFGQGATGGFGVGSGSMASAPAGTSGAPDASGASGAGLAGVIPGASGANALSGSRGDEGDTTLLDAYFAVQQFLRTAKLYDERFATFAEVTRLDMRVKLFCMDPSELLKEAAKGYRSHVYFSATLTPVRYYMDMLGASEQDYTLALPSPFESERLQVDVRPISTRYQDRNDSYGPIAELIADTVGKRKGNYFVFFPSYAYMKDVYDAYTKLEGTDPRAVVKLQRTDMSEEERDAFLADFQPGGERTLVGFAVLGGVFSEGVDLPGDRLIGVIVVGVGLPQLGLERNLLRDFFQREGKSGYDYAYVIPGMNKVLQAGGRLIRTETDSGTITLVDDRYLQPSYRRLLPEEWLASLANEKSRQG</sequence>
<dbReference type="GO" id="GO:0006281">
    <property type="term" value="P:DNA repair"/>
    <property type="evidence" value="ECO:0007669"/>
    <property type="project" value="UniProtKB-KW"/>
</dbReference>
<dbReference type="SMART" id="SM00491">
    <property type="entry name" value="HELICc2"/>
    <property type="match status" value="1"/>
</dbReference>
<evidence type="ECO:0000256" key="9">
    <source>
        <dbReference type="ARBA" id="ARBA00023014"/>
    </source>
</evidence>
<dbReference type="InterPro" id="IPR027417">
    <property type="entry name" value="P-loop_NTPase"/>
</dbReference>
<dbReference type="GO" id="GO:0003678">
    <property type="term" value="F:DNA helicase activity"/>
    <property type="evidence" value="ECO:0007669"/>
    <property type="project" value="InterPro"/>
</dbReference>
<dbReference type="InterPro" id="IPR006554">
    <property type="entry name" value="Helicase-like_DEXD_c2"/>
</dbReference>
<evidence type="ECO:0000256" key="10">
    <source>
        <dbReference type="ARBA" id="ARBA00023125"/>
    </source>
</evidence>
<feature type="region of interest" description="Disordered" evidence="14">
    <location>
        <begin position="1"/>
        <end position="33"/>
    </location>
</feature>
<dbReference type="InterPro" id="IPR010614">
    <property type="entry name" value="RAD3-like_helicase_DEAD"/>
</dbReference>
<dbReference type="GO" id="GO:0016818">
    <property type="term" value="F:hydrolase activity, acting on acid anhydrides, in phosphorus-containing anhydrides"/>
    <property type="evidence" value="ECO:0007669"/>
    <property type="project" value="InterPro"/>
</dbReference>
<keyword evidence="10" id="KW-0238">DNA-binding</keyword>
<feature type="domain" description="Helicase ATP-binding" evidence="15">
    <location>
        <begin position="209"/>
        <end position="487"/>
    </location>
</feature>
<evidence type="ECO:0000259" key="15">
    <source>
        <dbReference type="PROSITE" id="PS51193"/>
    </source>
</evidence>
<dbReference type="GO" id="GO:0051539">
    <property type="term" value="F:4 iron, 4 sulfur cluster binding"/>
    <property type="evidence" value="ECO:0007669"/>
    <property type="project" value="UniProtKB-KW"/>
</dbReference>
<keyword evidence="1" id="KW-0004">4Fe-4S</keyword>
<gene>
    <name evidence="16" type="ORF">PAT3040_05941</name>
</gene>
<dbReference type="SMART" id="SM00488">
    <property type="entry name" value="DEXDc2"/>
    <property type="match status" value="1"/>
</dbReference>
<dbReference type="InterPro" id="IPR045028">
    <property type="entry name" value="DinG/Rad3-like"/>
</dbReference>
<accession>A0A2R5F3T0</accession>
<dbReference type="RefSeq" id="WP_108995506.1">
    <property type="nucleotide sequence ID" value="NZ_BDQX01000384.1"/>
</dbReference>
<comment type="similarity">
    <text evidence="13">Belongs to the helicase family. DinG subfamily.</text>
</comment>
<evidence type="ECO:0000256" key="11">
    <source>
        <dbReference type="ARBA" id="ARBA00023204"/>
    </source>
</evidence>
<comment type="caution">
    <text evidence="16">The sequence shown here is derived from an EMBL/GenBank/DDBJ whole genome shotgun (WGS) entry which is preliminary data.</text>
</comment>
<evidence type="ECO:0000256" key="3">
    <source>
        <dbReference type="ARBA" id="ARBA00022741"/>
    </source>
</evidence>
<evidence type="ECO:0000256" key="6">
    <source>
        <dbReference type="ARBA" id="ARBA00022806"/>
    </source>
</evidence>
<dbReference type="InterPro" id="IPR014013">
    <property type="entry name" value="Helic_SF1/SF2_ATP-bd_DinG/Rad3"/>
</dbReference>
<keyword evidence="9" id="KW-0411">Iron-sulfur</keyword>
<keyword evidence="8" id="KW-0408">Iron</keyword>
<dbReference type="GO" id="GO:0046872">
    <property type="term" value="F:metal ion binding"/>
    <property type="evidence" value="ECO:0007669"/>
    <property type="project" value="UniProtKB-KW"/>
</dbReference>
<dbReference type="InterPro" id="IPR011604">
    <property type="entry name" value="PDDEXK-like_dom_sf"/>
</dbReference>
<dbReference type="PANTHER" id="PTHR11472">
    <property type="entry name" value="DNA REPAIR DEAD HELICASE RAD3/XP-D SUBFAMILY MEMBER"/>
    <property type="match status" value="1"/>
</dbReference>